<dbReference type="InterPro" id="IPR007803">
    <property type="entry name" value="Asp/Arg/Pro-Hydrxlase"/>
</dbReference>
<dbReference type="GO" id="GO:0016020">
    <property type="term" value="C:membrane"/>
    <property type="evidence" value="ECO:0007669"/>
    <property type="project" value="TreeGrafter"/>
</dbReference>
<evidence type="ECO:0000256" key="1">
    <source>
        <dbReference type="ARBA" id="ARBA00007730"/>
    </source>
</evidence>
<accession>A0A3S5GY43</accession>
<sequence length="258" mass="29365">MARFSGLDSDVGLYLRRKIDSYLDGYIGGDRRPVFYDIDASCPSLRRLDESWPIIQRELAGVLGTSRKNIPRYHEIDPVNRRISESDDGRDWKVFMLYAPGPVELVENTSRCPETARLLSGIPDLIQAFFSILDPHKHIKPHRGPTKTMLRYHLGLMVPERSPPTMRVKDRHYQWAEGESVLFDDSWEHEVINESDESRAVLIVDVIRPLPIAPHLLVWGLNRYLARQFYSRGVVRRARKIAGGGDGAGQQPASDAHG</sequence>
<protein>
    <submittedName>
        <fullName evidence="5">Peptide aspartate b-dioxygenase</fullName>
    </submittedName>
</protein>
<dbReference type="PANTHER" id="PTHR46332:SF5">
    <property type="entry name" value="ASPARTATE BETA-HYDROXYLASE DOMAIN CONTAINING 2"/>
    <property type="match status" value="1"/>
</dbReference>
<keyword evidence="2 5" id="KW-0223">Dioxygenase</keyword>
<name>A0A3S5GY43_SORCE</name>
<dbReference type="Pfam" id="PF05118">
    <property type="entry name" value="Asp_Arg_Hydrox"/>
    <property type="match status" value="1"/>
</dbReference>
<dbReference type="Gene3D" id="2.60.120.330">
    <property type="entry name" value="B-lactam Antibiotic, Isopenicillin N Synthase, Chain"/>
    <property type="match status" value="1"/>
</dbReference>
<dbReference type="InterPro" id="IPR051821">
    <property type="entry name" value="Asp/Asn_beta-hydroxylase"/>
</dbReference>
<evidence type="ECO:0000256" key="2">
    <source>
        <dbReference type="ARBA" id="ARBA00022964"/>
    </source>
</evidence>
<reference evidence="5" key="1">
    <citation type="journal article" date="2018" name="J. Ind. Microbiol. Biotechnol.">
        <title>Genome mining reveals uncommon alkylpyrones as type III PKS products from myxobacteria.</title>
        <authorList>
            <person name="Hug J.J."/>
            <person name="Panter F."/>
            <person name="Krug D."/>
            <person name="Muller R."/>
        </authorList>
    </citation>
    <scope>NUCLEOTIDE SEQUENCE</scope>
    <source>
        <strain evidence="5">So ce1875</strain>
    </source>
</reference>
<evidence type="ECO:0000256" key="3">
    <source>
        <dbReference type="ARBA" id="ARBA00023002"/>
    </source>
</evidence>
<feature type="domain" description="Aspartyl/asparaginy/proline hydroxylase" evidence="4">
    <location>
        <begin position="50"/>
        <end position="209"/>
    </location>
</feature>
<dbReference type="SUPFAM" id="SSF51197">
    <property type="entry name" value="Clavaminate synthase-like"/>
    <property type="match status" value="1"/>
</dbReference>
<dbReference type="InterPro" id="IPR027443">
    <property type="entry name" value="IPNS-like_sf"/>
</dbReference>
<keyword evidence="3" id="KW-0560">Oxidoreductase</keyword>
<dbReference type="EMBL" id="MH908918">
    <property type="protein sequence ID" value="AYM54182.1"/>
    <property type="molecule type" value="Genomic_DNA"/>
</dbReference>
<dbReference type="AlphaFoldDB" id="A0A3S5GY43"/>
<dbReference type="PANTHER" id="PTHR46332">
    <property type="entry name" value="ASPARTATE BETA-HYDROXYLASE DOMAIN-CONTAINING PROTEIN 2"/>
    <property type="match status" value="1"/>
</dbReference>
<dbReference type="GO" id="GO:0051213">
    <property type="term" value="F:dioxygenase activity"/>
    <property type="evidence" value="ECO:0007669"/>
    <property type="project" value="UniProtKB-KW"/>
</dbReference>
<evidence type="ECO:0000313" key="5">
    <source>
        <dbReference type="EMBL" id="AYM54182.1"/>
    </source>
</evidence>
<organism evidence="5">
    <name type="scientific">Sorangium cellulosum</name>
    <name type="common">Polyangium cellulosum</name>
    <dbReference type="NCBI Taxonomy" id="56"/>
    <lineage>
        <taxon>Bacteria</taxon>
        <taxon>Pseudomonadati</taxon>
        <taxon>Myxococcota</taxon>
        <taxon>Polyangia</taxon>
        <taxon>Polyangiales</taxon>
        <taxon>Polyangiaceae</taxon>
        <taxon>Sorangium</taxon>
    </lineage>
</organism>
<proteinExistence type="inferred from homology"/>
<comment type="similarity">
    <text evidence="1">Belongs to the aspartyl/asparaginyl beta-hydroxylase family.</text>
</comment>
<evidence type="ECO:0000259" key="4">
    <source>
        <dbReference type="Pfam" id="PF05118"/>
    </source>
</evidence>